<dbReference type="PANTHER" id="PTHR11839">
    <property type="entry name" value="UDP/ADP-SUGAR PYROPHOSPHATASE"/>
    <property type="match status" value="1"/>
</dbReference>
<gene>
    <name evidence="4" type="ORF">DCM90_00270</name>
</gene>
<dbReference type="Pfam" id="PF00293">
    <property type="entry name" value="NUDIX"/>
    <property type="match status" value="1"/>
</dbReference>
<proteinExistence type="predicted"/>
<dbReference type="GO" id="GO:0005829">
    <property type="term" value="C:cytosol"/>
    <property type="evidence" value="ECO:0007669"/>
    <property type="project" value="TreeGrafter"/>
</dbReference>
<evidence type="ECO:0000256" key="1">
    <source>
        <dbReference type="ARBA" id="ARBA00001946"/>
    </source>
</evidence>
<dbReference type="OrthoDB" id="9806150at2"/>
<reference evidence="4 5" key="1">
    <citation type="journal article" date="2018" name="Int. J. Syst. Evol. Microbiol.">
        <title>Lactobacillus bambusae sp. nov., isolated from a traditional fermented Ma-bamboo shoots of Taiwan.</title>
        <authorList>
            <person name="Wang L.-T."/>
        </authorList>
    </citation>
    <scope>NUCLEOTIDE SEQUENCE [LARGE SCALE GENOMIC DNA]</scope>
    <source>
        <strain evidence="4 5">BS-W1</strain>
    </source>
</reference>
<dbReference type="InterPro" id="IPR015797">
    <property type="entry name" value="NUDIX_hydrolase-like_dom_sf"/>
</dbReference>
<dbReference type="PANTHER" id="PTHR11839:SF18">
    <property type="entry name" value="NUDIX HYDROLASE DOMAIN-CONTAINING PROTEIN"/>
    <property type="match status" value="1"/>
</dbReference>
<dbReference type="AlphaFoldDB" id="A0A2V1N2H5"/>
<dbReference type="GO" id="GO:0006753">
    <property type="term" value="P:nucleoside phosphate metabolic process"/>
    <property type="evidence" value="ECO:0007669"/>
    <property type="project" value="TreeGrafter"/>
</dbReference>
<evidence type="ECO:0000259" key="3">
    <source>
        <dbReference type="PROSITE" id="PS51462"/>
    </source>
</evidence>
<dbReference type="GO" id="GO:0019693">
    <property type="term" value="P:ribose phosphate metabolic process"/>
    <property type="evidence" value="ECO:0007669"/>
    <property type="project" value="TreeGrafter"/>
</dbReference>
<comment type="caution">
    <text evidence="4">The sequence shown here is derived from an EMBL/GenBank/DDBJ whole genome shotgun (WGS) entry which is preliminary data.</text>
</comment>
<feature type="domain" description="Nudix hydrolase" evidence="3">
    <location>
        <begin position="40"/>
        <end position="175"/>
    </location>
</feature>
<sequence>MNFEEKVEKTEPIFHGHIMDVERETVQLPDGQTATREIVRHAPAIGILALTTDNRMILERQWRAPIGQTTLEIPAGKLDARDKNDRDSAEHAAIRELNEEVRLQPGHLERLYGFYSSVGFSDEYMTLYLATELTPVTTELPRDKGENLEVLTPTLDEALQLIENGQIEDAKTIMAIQYWQLMTKK</sequence>
<organism evidence="4 5">
    <name type="scientific">Levilactobacillus bambusae</name>
    <dbReference type="NCBI Taxonomy" id="2024736"/>
    <lineage>
        <taxon>Bacteria</taxon>
        <taxon>Bacillati</taxon>
        <taxon>Bacillota</taxon>
        <taxon>Bacilli</taxon>
        <taxon>Lactobacillales</taxon>
        <taxon>Lactobacillaceae</taxon>
        <taxon>Levilactobacillus</taxon>
    </lineage>
</organism>
<dbReference type="Gene3D" id="3.90.79.10">
    <property type="entry name" value="Nucleoside Triphosphate Pyrophosphohydrolase"/>
    <property type="match status" value="1"/>
</dbReference>
<evidence type="ECO:0000313" key="5">
    <source>
        <dbReference type="Proteomes" id="UP000245080"/>
    </source>
</evidence>
<accession>A0A2V1N2H5</accession>
<dbReference type="CDD" id="cd03424">
    <property type="entry name" value="NUDIX_ADPRase_Nudt5_UGPPase_Nudt14"/>
    <property type="match status" value="1"/>
</dbReference>
<dbReference type="Proteomes" id="UP000245080">
    <property type="component" value="Unassembled WGS sequence"/>
</dbReference>
<name>A0A2V1N2H5_9LACO</name>
<keyword evidence="2" id="KW-0378">Hydrolase</keyword>
<dbReference type="RefSeq" id="WP_109249816.1">
    <property type="nucleotide sequence ID" value="NZ_QCXQ01000001.1"/>
</dbReference>
<comment type="cofactor">
    <cofactor evidence="1">
        <name>Mg(2+)</name>
        <dbReference type="ChEBI" id="CHEBI:18420"/>
    </cofactor>
</comment>
<dbReference type="PROSITE" id="PS51462">
    <property type="entry name" value="NUDIX"/>
    <property type="match status" value="1"/>
</dbReference>
<dbReference type="GO" id="GO:0016787">
    <property type="term" value="F:hydrolase activity"/>
    <property type="evidence" value="ECO:0007669"/>
    <property type="project" value="UniProtKB-KW"/>
</dbReference>
<protein>
    <submittedName>
        <fullName evidence="4">ADP-ribose pyrophosphatase</fullName>
    </submittedName>
</protein>
<dbReference type="InterPro" id="IPR000086">
    <property type="entry name" value="NUDIX_hydrolase_dom"/>
</dbReference>
<keyword evidence="5" id="KW-1185">Reference proteome</keyword>
<dbReference type="SUPFAM" id="SSF55811">
    <property type="entry name" value="Nudix"/>
    <property type="match status" value="1"/>
</dbReference>
<evidence type="ECO:0000313" key="4">
    <source>
        <dbReference type="EMBL" id="PWG01103.1"/>
    </source>
</evidence>
<evidence type="ECO:0000256" key="2">
    <source>
        <dbReference type="ARBA" id="ARBA00022801"/>
    </source>
</evidence>
<dbReference type="EMBL" id="QCXQ01000001">
    <property type="protein sequence ID" value="PWG01103.1"/>
    <property type="molecule type" value="Genomic_DNA"/>
</dbReference>